<reference evidence="1 2" key="1">
    <citation type="journal article" date="2019" name="Sci. Rep.">
        <title>A high-quality genome of Eragrostis curvula grass provides insights into Poaceae evolution and supports new strategies to enhance forage quality.</title>
        <authorList>
            <person name="Carballo J."/>
            <person name="Santos B.A.C.M."/>
            <person name="Zappacosta D."/>
            <person name="Garbus I."/>
            <person name="Selva J.P."/>
            <person name="Gallo C.A."/>
            <person name="Diaz A."/>
            <person name="Albertini E."/>
            <person name="Caccamo M."/>
            <person name="Echenique V."/>
        </authorList>
    </citation>
    <scope>NUCLEOTIDE SEQUENCE [LARGE SCALE GENOMIC DNA]</scope>
    <source>
        <strain evidence="2">cv. Victoria</strain>
        <tissue evidence="1">Leaf</tissue>
    </source>
</reference>
<name>A0A5J9V4T3_9POAL</name>
<comment type="caution">
    <text evidence="1">The sequence shown here is derived from an EMBL/GenBank/DDBJ whole genome shotgun (WGS) entry which is preliminary data.</text>
</comment>
<dbReference type="EMBL" id="RWGY01000011">
    <property type="protein sequence ID" value="TVU31119.1"/>
    <property type="molecule type" value="Genomic_DNA"/>
</dbReference>
<keyword evidence="2" id="KW-1185">Reference proteome</keyword>
<dbReference type="Gramene" id="TVU31119">
    <property type="protein sequence ID" value="TVU31119"/>
    <property type="gene ID" value="EJB05_22790"/>
</dbReference>
<organism evidence="1 2">
    <name type="scientific">Eragrostis curvula</name>
    <name type="common">weeping love grass</name>
    <dbReference type="NCBI Taxonomy" id="38414"/>
    <lineage>
        <taxon>Eukaryota</taxon>
        <taxon>Viridiplantae</taxon>
        <taxon>Streptophyta</taxon>
        <taxon>Embryophyta</taxon>
        <taxon>Tracheophyta</taxon>
        <taxon>Spermatophyta</taxon>
        <taxon>Magnoliopsida</taxon>
        <taxon>Liliopsida</taxon>
        <taxon>Poales</taxon>
        <taxon>Poaceae</taxon>
        <taxon>PACMAD clade</taxon>
        <taxon>Chloridoideae</taxon>
        <taxon>Eragrostideae</taxon>
        <taxon>Eragrostidinae</taxon>
        <taxon>Eragrostis</taxon>
    </lineage>
</organism>
<dbReference type="Proteomes" id="UP000324897">
    <property type="component" value="Chromosome 1"/>
</dbReference>
<proteinExistence type="predicted"/>
<evidence type="ECO:0000313" key="2">
    <source>
        <dbReference type="Proteomes" id="UP000324897"/>
    </source>
</evidence>
<protein>
    <submittedName>
        <fullName evidence="1">Uncharacterized protein</fullName>
    </submittedName>
</protein>
<evidence type="ECO:0000313" key="1">
    <source>
        <dbReference type="EMBL" id="TVU31119.1"/>
    </source>
</evidence>
<sequence length="99" mass="10799">MVAEARVTHVAEIPKRLTVIECLVPGLTGVVDFTYDVRLVVLSAEPVFDEEEGGTGRSGSAWPPHNAAAVYGESKVGTEERPEYVSYCFLSWNDPDLSN</sequence>
<gene>
    <name evidence="1" type="ORF">EJB05_22790</name>
</gene>
<accession>A0A5J9V4T3</accession>
<dbReference type="AlphaFoldDB" id="A0A5J9V4T3"/>